<name>A0AA97ALF8_9CYAN</name>
<evidence type="ECO:0000313" key="3">
    <source>
        <dbReference type="EMBL" id="WNZ27421.1"/>
    </source>
</evidence>
<dbReference type="AlphaFoldDB" id="A0AA97ALF8"/>
<reference evidence="3" key="1">
    <citation type="submission" date="2020-05" db="EMBL/GenBank/DDBJ databases">
        <authorList>
            <person name="Zhu T."/>
            <person name="Keshari N."/>
            <person name="Lu X."/>
        </authorList>
    </citation>
    <scope>NUCLEOTIDE SEQUENCE</scope>
    <source>
        <strain evidence="3">NK1-12</strain>
    </source>
</reference>
<dbReference type="SUPFAM" id="SSF48317">
    <property type="entry name" value="Acid phosphatase/Vanadium-dependent haloperoxidase"/>
    <property type="match status" value="1"/>
</dbReference>
<dbReference type="InterPro" id="IPR036938">
    <property type="entry name" value="PAP2/HPO_sf"/>
</dbReference>
<dbReference type="EMBL" id="CP053587">
    <property type="protein sequence ID" value="WNZ27421.1"/>
    <property type="molecule type" value="Genomic_DNA"/>
</dbReference>
<organism evidence="3">
    <name type="scientific">Leptolyngbya sp. NK1-12</name>
    <dbReference type="NCBI Taxonomy" id="2547451"/>
    <lineage>
        <taxon>Bacteria</taxon>
        <taxon>Bacillati</taxon>
        <taxon>Cyanobacteriota</taxon>
        <taxon>Cyanophyceae</taxon>
        <taxon>Leptolyngbyales</taxon>
        <taxon>Leptolyngbyaceae</taxon>
        <taxon>Leptolyngbya group</taxon>
        <taxon>Leptolyngbya</taxon>
    </lineage>
</organism>
<dbReference type="PANTHER" id="PTHR34599">
    <property type="entry name" value="PEROXIDASE-RELATED"/>
    <property type="match status" value="1"/>
</dbReference>
<gene>
    <name evidence="3" type="ORF">HJG54_31560</name>
</gene>
<accession>A0AA97ALF8</accession>
<dbReference type="PANTHER" id="PTHR34599:SF1">
    <property type="entry name" value="PHOSPHATIDIC ACID PHOSPHATASE TYPE 2_HALOPEROXIDASE DOMAIN-CONTAINING PROTEIN"/>
    <property type="match status" value="1"/>
</dbReference>
<dbReference type="Pfam" id="PF01569">
    <property type="entry name" value="PAP2"/>
    <property type="match status" value="1"/>
</dbReference>
<evidence type="ECO:0000256" key="1">
    <source>
        <dbReference type="SAM" id="MobiDB-lite"/>
    </source>
</evidence>
<dbReference type="InterPro" id="IPR052559">
    <property type="entry name" value="V-haloperoxidase"/>
</dbReference>
<protein>
    <submittedName>
        <fullName evidence="3">Phosphatase PAP2 family protein</fullName>
    </submittedName>
</protein>
<feature type="domain" description="Phosphatidic acid phosphatase type 2/haloperoxidase" evidence="2">
    <location>
        <begin position="439"/>
        <end position="568"/>
    </location>
</feature>
<dbReference type="Gene3D" id="1.10.606.20">
    <property type="match status" value="1"/>
</dbReference>
<dbReference type="RefSeq" id="WP_316435701.1">
    <property type="nucleotide sequence ID" value="NZ_CP053587.1"/>
</dbReference>
<dbReference type="CDD" id="cd03398">
    <property type="entry name" value="PAP2_haloperoxidase"/>
    <property type="match status" value="1"/>
</dbReference>
<feature type="region of interest" description="Disordered" evidence="1">
    <location>
        <begin position="54"/>
        <end position="80"/>
    </location>
</feature>
<proteinExistence type="predicted"/>
<sequence length="570" mass="61626">MRTVSAPPLPFSQSIALLPLLRRDELGQQAAAQFFASTTPKPLANFWHRSSQNLSRTLSRNHRQSQSSRSAKLPNLRSKRSKSMFNLPMRPGFTLSSHSDSGLLGDNKTTAASVDLFGLTSPNVKVSLQGTSLVTTANAAGQFLFTDIPLSPGTRSLTVAAQNRFGTRRFTASLERVTADSVDAVLNWNATILRTLRAEGVGGLTAARTLAIAHVAIDDAVNALVGNTRLYRPVAEPIPASASVAATVAGAAYQVLSQLYPRQKPRLDAELLAWLTALSESETAEASGVAFGQTVADGILAARRDDGSDRSLAYRAKIKPGLWRPTPPRFLPAAGVAWRQVAPFVLQQAAQFRPEAPPRLASRTYADQLNQVKRLGQIDSTSRTAEQTQIARFWLGNPGTSTFPGLWNEIAAQTAEQTRTTLLNNARLFAQLNLALVDASIAAWDTKYTYRSWRPVTAIRLAGSDGNAATRAVPDWQSFLETPAHPDYVSAHSTFAGAAATVLTRTFGSYRFTATSFDLPGIRRSFQSFGEAATEAGMSRIYGGIHTMSANRAGVRLGRQVANYVLQVRE</sequence>
<evidence type="ECO:0000259" key="2">
    <source>
        <dbReference type="Pfam" id="PF01569"/>
    </source>
</evidence>
<dbReference type="InterPro" id="IPR000326">
    <property type="entry name" value="PAP2/HPO"/>
</dbReference>